<evidence type="ECO:0000259" key="7">
    <source>
        <dbReference type="PROSITE" id="PS50066"/>
    </source>
</evidence>
<dbReference type="InterPro" id="IPR002100">
    <property type="entry name" value="TF_MADSbox"/>
</dbReference>
<keyword evidence="4" id="KW-0804">Transcription</keyword>
<dbReference type="InterPro" id="IPR002487">
    <property type="entry name" value="TF_Kbox"/>
</dbReference>
<gene>
    <name evidence="9" type="primary">CC2959</name>
</gene>
<keyword evidence="3" id="KW-0238">DNA-binding</keyword>
<dbReference type="InterPro" id="IPR033896">
    <property type="entry name" value="MEF2-like_N"/>
</dbReference>
<dbReference type="Pfam" id="PF01486">
    <property type="entry name" value="K-box"/>
    <property type="match status" value="1"/>
</dbReference>
<keyword evidence="6" id="KW-0175">Coiled coil</keyword>
<dbReference type="PRINTS" id="PR00404">
    <property type="entry name" value="MADSDOMAIN"/>
</dbReference>
<keyword evidence="2" id="KW-0805">Transcription regulation</keyword>
<feature type="domain" description="K-box" evidence="8">
    <location>
        <begin position="86"/>
        <end position="176"/>
    </location>
</feature>
<dbReference type="GO" id="GO:0046983">
    <property type="term" value="F:protein dimerization activity"/>
    <property type="evidence" value="ECO:0007669"/>
    <property type="project" value="InterPro"/>
</dbReference>
<evidence type="ECO:0000259" key="8">
    <source>
        <dbReference type="PROSITE" id="PS51297"/>
    </source>
</evidence>
<evidence type="ECO:0000256" key="3">
    <source>
        <dbReference type="ARBA" id="ARBA00023125"/>
    </source>
</evidence>
<evidence type="ECO:0000256" key="4">
    <source>
        <dbReference type="ARBA" id="ARBA00023163"/>
    </source>
</evidence>
<comment type="subcellular location">
    <subcellularLocation>
        <location evidence="1">Nucleus</location>
    </subcellularLocation>
</comment>
<dbReference type="PANTHER" id="PTHR48019">
    <property type="entry name" value="SERUM RESPONSE FACTOR HOMOLOG"/>
    <property type="match status" value="1"/>
</dbReference>
<feature type="domain" description="MADS-box" evidence="7">
    <location>
        <begin position="1"/>
        <end position="61"/>
    </location>
</feature>
<dbReference type="GO" id="GO:0045944">
    <property type="term" value="P:positive regulation of transcription by RNA polymerase II"/>
    <property type="evidence" value="ECO:0007669"/>
    <property type="project" value="InterPro"/>
</dbReference>
<dbReference type="SMART" id="SM00432">
    <property type="entry name" value="MADS"/>
    <property type="match status" value="1"/>
</dbReference>
<dbReference type="Pfam" id="PF00319">
    <property type="entry name" value="SRF-TF"/>
    <property type="match status" value="1"/>
</dbReference>
<protein>
    <submittedName>
        <fullName evidence="9">Putative MADS-domain protein</fullName>
    </submittedName>
</protein>
<dbReference type="CDD" id="cd00265">
    <property type="entry name" value="MADS_MEF2_like"/>
    <property type="match status" value="1"/>
</dbReference>
<dbReference type="GO" id="GO:0005634">
    <property type="term" value="C:nucleus"/>
    <property type="evidence" value="ECO:0007669"/>
    <property type="project" value="UniProtKB-SubCell"/>
</dbReference>
<dbReference type="PROSITE" id="PS51297">
    <property type="entry name" value="K_BOX"/>
    <property type="match status" value="1"/>
</dbReference>
<dbReference type="InterPro" id="IPR036879">
    <property type="entry name" value="TF_MADSbox_sf"/>
</dbReference>
<evidence type="ECO:0000256" key="6">
    <source>
        <dbReference type="SAM" id="Coils"/>
    </source>
</evidence>
<keyword evidence="5" id="KW-0539">Nucleus</keyword>
<proteinExistence type="evidence at transcript level"/>
<evidence type="ECO:0000256" key="5">
    <source>
        <dbReference type="ARBA" id="ARBA00023242"/>
    </source>
</evidence>
<accession>Q75VL4</accession>
<dbReference type="GO" id="GO:0000977">
    <property type="term" value="F:RNA polymerase II transcription regulatory region sequence-specific DNA binding"/>
    <property type="evidence" value="ECO:0007669"/>
    <property type="project" value="InterPro"/>
</dbReference>
<sequence>MVRGKVNLQRIQNPVNRRVTFSKRKAGLLKKAGELSVLCEAEICSIIFSPTGKLFEFASHSMNRIIGKYKKNCASIGHHIQLQEHLETLRMELENLRIETTHLEKTCKHMNGEDLDFLNFKELQKLEKKMSLSARKIHLRKDKILVENVGSLKSKEKLLELENAEMDKKIGRSHKACHLNINMMDEVNSKLETEASTRQDCLKLTLISRNFHDDNFC</sequence>
<dbReference type="AlphaFoldDB" id="Q75VL4"/>
<dbReference type="Gene3D" id="3.40.1810.10">
    <property type="entry name" value="Transcription factor, MADS-box"/>
    <property type="match status" value="1"/>
</dbReference>
<dbReference type="GO" id="GO:0003700">
    <property type="term" value="F:DNA-binding transcription factor activity"/>
    <property type="evidence" value="ECO:0007669"/>
    <property type="project" value="InterPro"/>
</dbReference>
<dbReference type="EMBL" id="AB124812">
    <property type="protein sequence ID" value="BAC99985.1"/>
    <property type="molecule type" value="mRNA"/>
</dbReference>
<reference evidence="9" key="1">
    <citation type="submission" date="2003-10" db="EMBL/GenBank/DDBJ databases">
        <title>Putative MADS-domain protein gene expressed in inner bark of Cryptomeria japonica.</title>
        <authorList>
            <person name="Ihara T."/>
            <person name="Tsumura Y."/>
            <person name="Yoshimura K."/>
        </authorList>
    </citation>
    <scope>NUCLEOTIDE SEQUENCE</scope>
</reference>
<organism evidence="9">
    <name type="scientific">Cryptomeria japonica</name>
    <name type="common">Japanese cedar</name>
    <name type="synonym">Cupressus japonica</name>
    <dbReference type="NCBI Taxonomy" id="3369"/>
    <lineage>
        <taxon>Eukaryota</taxon>
        <taxon>Viridiplantae</taxon>
        <taxon>Streptophyta</taxon>
        <taxon>Embryophyta</taxon>
        <taxon>Tracheophyta</taxon>
        <taxon>Spermatophyta</taxon>
        <taxon>Pinopsida</taxon>
        <taxon>Pinidae</taxon>
        <taxon>Conifers II</taxon>
        <taxon>Cupressales</taxon>
        <taxon>Cupressaceae</taxon>
        <taxon>Cryptomeria</taxon>
    </lineage>
</organism>
<feature type="coiled-coil region" evidence="6">
    <location>
        <begin position="79"/>
        <end position="106"/>
    </location>
</feature>
<evidence type="ECO:0000256" key="1">
    <source>
        <dbReference type="ARBA" id="ARBA00004123"/>
    </source>
</evidence>
<evidence type="ECO:0000313" key="9">
    <source>
        <dbReference type="EMBL" id="BAC99985.1"/>
    </source>
</evidence>
<dbReference type="SUPFAM" id="SSF55455">
    <property type="entry name" value="SRF-like"/>
    <property type="match status" value="1"/>
</dbReference>
<evidence type="ECO:0000256" key="2">
    <source>
        <dbReference type="ARBA" id="ARBA00023015"/>
    </source>
</evidence>
<dbReference type="InterPro" id="IPR050142">
    <property type="entry name" value="MADS-box/MEF2_TF"/>
</dbReference>
<dbReference type="PROSITE" id="PS50066">
    <property type="entry name" value="MADS_BOX_2"/>
    <property type="match status" value="1"/>
</dbReference>
<name>Q75VL4_CRYJA</name>